<name>A0AC34GGS0_9BILA</name>
<proteinExistence type="predicted"/>
<reference evidence="2" key="1">
    <citation type="submission" date="2022-11" db="UniProtKB">
        <authorList>
            <consortium name="WormBaseParasite"/>
        </authorList>
    </citation>
    <scope>IDENTIFICATION</scope>
</reference>
<evidence type="ECO:0000313" key="2">
    <source>
        <dbReference type="WBParaSite" id="ES5_v2.g28859.t1"/>
    </source>
</evidence>
<accession>A0AC34GGS0</accession>
<dbReference type="Proteomes" id="UP000887579">
    <property type="component" value="Unplaced"/>
</dbReference>
<organism evidence="1 2">
    <name type="scientific">Panagrolaimus sp. ES5</name>
    <dbReference type="NCBI Taxonomy" id="591445"/>
    <lineage>
        <taxon>Eukaryota</taxon>
        <taxon>Metazoa</taxon>
        <taxon>Ecdysozoa</taxon>
        <taxon>Nematoda</taxon>
        <taxon>Chromadorea</taxon>
        <taxon>Rhabditida</taxon>
        <taxon>Tylenchina</taxon>
        <taxon>Panagrolaimomorpha</taxon>
        <taxon>Panagrolaimoidea</taxon>
        <taxon>Panagrolaimidae</taxon>
        <taxon>Panagrolaimus</taxon>
    </lineage>
</organism>
<evidence type="ECO:0000313" key="1">
    <source>
        <dbReference type="Proteomes" id="UP000887579"/>
    </source>
</evidence>
<protein>
    <submittedName>
        <fullName evidence="2">mRNA capping enzyme adenylation domain-containing protein</fullName>
    </submittedName>
</protein>
<dbReference type="WBParaSite" id="ES5_v2.g28859.t1">
    <property type="protein sequence ID" value="ES5_v2.g28859.t1"/>
    <property type="gene ID" value="ES5_v2.g28859"/>
</dbReference>
<sequence length="169" mass="19548">MPVKMTENSDQLPKFMDGKILDVTFVENPKIRTYLQNKVKSLLQPFSSKLLKNGFHGSLLVTMDKQNISLLSSRSYMVSWKADGMRYLILINGEDEIYAFDRENNVFKLPLKFPKKDNLYKHVSDTLVDVEIIMEALPNGRGFHPRMLIFDIIIFEVCSYFDSQANSDI</sequence>